<dbReference type="GO" id="GO:0005737">
    <property type="term" value="C:cytoplasm"/>
    <property type="evidence" value="ECO:0007669"/>
    <property type="project" value="TreeGrafter"/>
</dbReference>
<dbReference type="OrthoDB" id="668540at2759"/>
<dbReference type="InterPro" id="IPR011989">
    <property type="entry name" value="ARM-like"/>
</dbReference>
<feature type="repeat" description="Pumilio" evidence="2">
    <location>
        <begin position="599"/>
        <end position="635"/>
    </location>
</feature>
<gene>
    <name evidence="4" type="ORF">RFI_10578</name>
</gene>
<dbReference type="PROSITE" id="PS50302">
    <property type="entry name" value="PUM"/>
    <property type="match status" value="2"/>
</dbReference>
<feature type="compositionally biased region" description="Low complexity" evidence="3">
    <location>
        <begin position="480"/>
        <end position="498"/>
    </location>
</feature>
<organism evidence="4 5">
    <name type="scientific">Reticulomyxa filosa</name>
    <dbReference type="NCBI Taxonomy" id="46433"/>
    <lineage>
        <taxon>Eukaryota</taxon>
        <taxon>Sar</taxon>
        <taxon>Rhizaria</taxon>
        <taxon>Retaria</taxon>
        <taxon>Foraminifera</taxon>
        <taxon>Monothalamids</taxon>
        <taxon>Reticulomyxidae</taxon>
        <taxon>Reticulomyxa</taxon>
    </lineage>
</organism>
<accession>X6NMD1</accession>
<dbReference type="AlphaFoldDB" id="X6NMD1"/>
<feature type="compositionally biased region" description="Basic and acidic residues" evidence="3">
    <location>
        <begin position="220"/>
        <end position="231"/>
    </location>
</feature>
<dbReference type="PANTHER" id="PTHR12537">
    <property type="entry name" value="RNA BINDING PROTEIN PUMILIO-RELATED"/>
    <property type="match status" value="1"/>
</dbReference>
<dbReference type="PANTHER" id="PTHR12537:SF112">
    <property type="entry name" value="FEM-3 MRNA-BINDING FACTOR 1-RELATED"/>
    <property type="match status" value="1"/>
</dbReference>
<name>X6NMD1_RETFI</name>
<dbReference type="GO" id="GO:0003730">
    <property type="term" value="F:mRNA 3'-UTR binding"/>
    <property type="evidence" value="ECO:0007669"/>
    <property type="project" value="TreeGrafter"/>
</dbReference>
<evidence type="ECO:0000256" key="2">
    <source>
        <dbReference type="PROSITE-ProRule" id="PRU00317"/>
    </source>
</evidence>
<keyword evidence="5" id="KW-1185">Reference proteome</keyword>
<dbReference type="Proteomes" id="UP000023152">
    <property type="component" value="Unassembled WGS sequence"/>
</dbReference>
<feature type="region of interest" description="Disordered" evidence="3">
    <location>
        <begin position="439"/>
        <end position="498"/>
    </location>
</feature>
<dbReference type="InterPro" id="IPR016024">
    <property type="entry name" value="ARM-type_fold"/>
</dbReference>
<evidence type="ECO:0000256" key="3">
    <source>
        <dbReference type="SAM" id="MobiDB-lite"/>
    </source>
</evidence>
<protein>
    <submittedName>
        <fullName evidence="4">Coronin binding protein</fullName>
    </submittedName>
</protein>
<dbReference type="SUPFAM" id="SSF48371">
    <property type="entry name" value="ARM repeat"/>
    <property type="match status" value="1"/>
</dbReference>
<evidence type="ECO:0000256" key="1">
    <source>
        <dbReference type="ARBA" id="ARBA00022737"/>
    </source>
</evidence>
<dbReference type="SMART" id="SM00025">
    <property type="entry name" value="Pumilio"/>
    <property type="match status" value="3"/>
</dbReference>
<keyword evidence="1" id="KW-0677">Repeat</keyword>
<proteinExistence type="predicted"/>
<dbReference type="InterPro" id="IPR001313">
    <property type="entry name" value="Pumilio_RNA-bd_rpt"/>
</dbReference>
<reference evidence="4 5" key="1">
    <citation type="journal article" date="2013" name="Curr. Biol.">
        <title>The Genome of the Foraminiferan Reticulomyxa filosa.</title>
        <authorList>
            <person name="Glockner G."/>
            <person name="Hulsmann N."/>
            <person name="Schleicher M."/>
            <person name="Noegel A.A."/>
            <person name="Eichinger L."/>
            <person name="Gallinger C."/>
            <person name="Pawlowski J."/>
            <person name="Sierra R."/>
            <person name="Euteneuer U."/>
            <person name="Pillet L."/>
            <person name="Moustafa A."/>
            <person name="Platzer M."/>
            <person name="Groth M."/>
            <person name="Szafranski K."/>
            <person name="Schliwa M."/>
        </authorList>
    </citation>
    <scope>NUCLEOTIDE SEQUENCE [LARGE SCALE GENOMIC DNA]</scope>
</reference>
<dbReference type="GO" id="GO:0010608">
    <property type="term" value="P:post-transcriptional regulation of gene expression"/>
    <property type="evidence" value="ECO:0007669"/>
    <property type="project" value="TreeGrafter"/>
</dbReference>
<sequence length="782" mass="86401">MLSPRDEATSMTRSASPNAGTWEAKTGLHFAMNDSTIVDESGDEYSGTASVCSNNSMDENLLTTWKYGMSLGVGVGTSASPALIGKKVDIVRPSSDSPSSKAWPNPSRAMELENSDILSVTPFVDYALDHYQGSHMTNEACHHHEADVAAKFLSKEQPSANGHGCDCLHLPALEAYFGMSQDNEDSSAVLVSKSILEEKEEEEVGEERGQRQEKQKRRKAEKEQKKNDAKKKMNQLRVLVNHLDSEDDETPRIASLGVMDGDISPCSMSHTLYYPTRTAGYVYSNNTTIINTNNNNNNNNNSCSNSNNYLTPSIRTNRNVKHSSSILHCLLESNAGFATGVQGGAGTGGDSRAGSPTLGANNFSDTYSDTYNTITYSRTQTDNRSRSRNVTPQTSPQMYSYAYDGLLSQSHIGSAAYALNHSQVPGDMARISLIHATDHGQVGSGGDQALDSNVSTSNSYHHSHHHYQSKDTSIGIVESNSNNNNNNNDKTKNTSGNGRVLVGGGGSIMNLLDGANAPGSLCVVKSKHVMLKQMEKVNDPRALDTRVLQHYKCSLQDLLGYPKLLRNLCEDKFGSRYVQKICDEKSTGARDLRRLVEIMIIPHGVGLCKHIFGNYIVQKLLEITCERTRNEPEMESVLCQRVLGMCRTNGINPRDRDIWTMDTTTMTTMTSAMTTITAADHNLVDSHNKELRWIGLKVIEAVFSGHVRDLSMNQYSCRVIQRILVDMHYPLHVKILFLKEICSVDDRREPELTVFFVDQYGNQCSKKLSKKCPTNVWIGFFV</sequence>
<feature type="repeat" description="Pumilio" evidence="2">
    <location>
        <begin position="557"/>
        <end position="597"/>
    </location>
</feature>
<dbReference type="Gene3D" id="1.25.10.10">
    <property type="entry name" value="Leucine-rich Repeat Variant"/>
    <property type="match status" value="1"/>
</dbReference>
<dbReference type="GO" id="GO:0005634">
    <property type="term" value="C:nucleus"/>
    <property type="evidence" value="ECO:0007669"/>
    <property type="project" value="TreeGrafter"/>
</dbReference>
<feature type="region of interest" description="Disordered" evidence="3">
    <location>
        <begin position="198"/>
        <end position="233"/>
    </location>
</feature>
<dbReference type="EMBL" id="ASPP01007788">
    <property type="protein sequence ID" value="ETO26552.1"/>
    <property type="molecule type" value="Genomic_DNA"/>
</dbReference>
<feature type="region of interest" description="Disordered" evidence="3">
    <location>
        <begin position="1"/>
        <end position="20"/>
    </location>
</feature>
<evidence type="ECO:0000313" key="4">
    <source>
        <dbReference type="EMBL" id="ETO26552.1"/>
    </source>
</evidence>
<dbReference type="Pfam" id="PF00806">
    <property type="entry name" value="PUF"/>
    <property type="match status" value="3"/>
</dbReference>
<feature type="compositionally biased region" description="Polar residues" evidence="3">
    <location>
        <begin position="9"/>
        <end position="19"/>
    </location>
</feature>
<comment type="caution">
    <text evidence="4">The sequence shown here is derived from an EMBL/GenBank/DDBJ whole genome shotgun (WGS) entry which is preliminary data.</text>
</comment>
<evidence type="ECO:0000313" key="5">
    <source>
        <dbReference type="Proteomes" id="UP000023152"/>
    </source>
</evidence>